<sequence length="73" mass="8680">MVVRGLHLPDQMATFHCILQMIKCRKFKLYFEFFDEAGFTCYTRLLLSVISPFVLSKLCFDFLEKTQYKIIVC</sequence>
<reference evidence="1" key="1">
    <citation type="submission" date="2014-09" db="EMBL/GenBank/DDBJ databases">
        <authorList>
            <person name="Magalhaes I.L.F."/>
            <person name="Oliveira U."/>
            <person name="Santos F.R."/>
            <person name="Vidigal T.H.D.A."/>
            <person name="Brescovit A.D."/>
            <person name="Santos A.J."/>
        </authorList>
    </citation>
    <scope>NUCLEOTIDE SEQUENCE</scope>
    <source>
        <tissue evidence="1">Shoot tissue taken approximately 20 cm above the soil surface</tissue>
    </source>
</reference>
<proteinExistence type="predicted"/>
<dbReference type="EMBL" id="GBRH01183818">
    <property type="protein sequence ID" value="JAE14078.1"/>
    <property type="molecule type" value="Transcribed_RNA"/>
</dbReference>
<reference evidence="1" key="2">
    <citation type="journal article" date="2015" name="Data Brief">
        <title>Shoot transcriptome of the giant reed, Arundo donax.</title>
        <authorList>
            <person name="Barrero R.A."/>
            <person name="Guerrero F.D."/>
            <person name="Moolhuijzen P."/>
            <person name="Goolsby J.A."/>
            <person name="Tidwell J."/>
            <person name="Bellgard S.E."/>
            <person name="Bellgard M.I."/>
        </authorList>
    </citation>
    <scope>NUCLEOTIDE SEQUENCE</scope>
    <source>
        <tissue evidence="1">Shoot tissue taken approximately 20 cm above the soil surface</tissue>
    </source>
</reference>
<accession>A0A0A9G0E9</accession>
<name>A0A0A9G0E9_ARUDO</name>
<protein>
    <submittedName>
        <fullName evidence="1">Uncharacterized protein</fullName>
    </submittedName>
</protein>
<dbReference type="AlphaFoldDB" id="A0A0A9G0E9"/>
<evidence type="ECO:0000313" key="1">
    <source>
        <dbReference type="EMBL" id="JAE14078.1"/>
    </source>
</evidence>
<organism evidence="1">
    <name type="scientific">Arundo donax</name>
    <name type="common">Giant reed</name>
    <name type="synonym">Donax arundinaceus</name>
    <dbReference type="NCBI Taxonomy" id="35708"/>
    <lineage>
        <taxon>Eukaryota</taxon>
        <taxon>Viridiplantae</taxon>
        <taxon>Streptophyta</taxon>
        <taxon>Embryophyta</taxon>
        <taxon>Tracheophyta</taxon>
        <taxon>Spermatophyta</taxon>
        <taxon>Magnoliopsida</taxon>
        <taxon>Liliopsida</taxon>
        <taxon>Poales</taxon>
        <taxon>Poaceae</taxon>
        <taxon>PACMAD clade</taxon>
        <taxon>Arundinoideae</taxon>
        <taxon>Arundineae</taxon>
        <taxon>Arundo</taxon>
    </lineage>
</organism>